<keyword evidence="3 5" id="KW-0964">Secreted</keyword>
<sequence>MRVFHIVLIAIATVQLNAIQGIAGKVSTFTFTERSRLLTAEQSDNTDKRFLRKRQPENEENSVDEEAEERAQWIDALKKLRSDATKRAKLEVWFQKGKNPTFVRQQFKIPEAGEAMTSHKNYKYLQIFIKKYNGWKYHRFSGQRD</sequence>
<reference evidence="7 8" key="1">
    <citation type="submission" date="2013-11" db="EMBL/GenBank/DDBJ databases">
        <title>The Genome Sequence of Phytophthora parasitica P1569.</title>
        <authorList>
            <consortium name="The Broad Institute Genomics Platform"/>
            <person name="Russ C."/>
            <person name="Tyler B."/>
            <person name="Panabieres F."/>
            <person name="Shan W."/>
            <person name="Tripathy S."/>
            <person name="Grunwald N."/>
            <person name="Machado M."/>
            <person name="Johnson C.S."/>
            <person name="Arredondo F."/>
            <person name="Hong C."/>
            <person name="Coffey M."/>
            <person name="Young S.K."/>
            <person name="Zeng Q."/>
            <person name="Gargeya S."/>
            <person name="Fitzgerald M."/>
            <person name="Abouelleil A."/>
            <person name="Alvarado L."/>
            <person name="Chapman S.B."/>
            <person name="Gainer-Dewar J."/>
            <person name="Goldberg J."/>
            <person name="Griggs A."/>
            <person name="Gujja S."/>
            <person name="Hansen M."/>
            <person name="Howarth C."/>
            <person name="Imamovic A."/>
            <person name="Ireland A."/>
            <person name="Larimer J."/>
            <person name="McCowan C."/>
            <person name="Murphy C."/>
            <person name="Pearson M."/>
            <person name="Poon T.W."/>
            <person name="Priest M."/>
            <person name="Roberts A."/>
            <person name="Saif S."/>
            <person name="Shea T."/>
            <person name="Sykes S."/>
            <person name="Wortman J."/>
            <person name="Nusbaum C."/>
            <person name="Birren B."/>
        </authorList>
    </citation>
    <scope>NUCLEOTIDE SEQUENCE [LARGE SCALE GENOMIC DNA]</scope>
    <source>
        <strain evidence="7 8">P1569</strain>
    </source>
</reference>
<dbReference type="GO" id="GO:0005576">
    <property type="term" value="C:extracellular region"/>
    <property type="evidence" value="ECO:0007669"/>
    <property type="project" value="UniProtKB-SubCell"/>
</dbReference>
<organism evidence="7 8">
    <name type="scientific">Phytophthora nicotianae P1569</name>
    <dbReference type="NCBI Taxonomy" id="1317065"/>
    <lineage>
        <taxon>Eukaryota</taxon>
        <taxon>Sar</taxon>
        <taxon>Stramenopiles</taxon>
        <taxon>Oomycota</taxon>
        <taxon>Peronosporomycetes</taxon>
        <taxon>Peronosporales</taxon>
        <taxon>Peronosporaceae</taxon>
        <taxon>Phytophthora</taxon>
    </lineage>
</organism>
<protein>
    <recommendedName>
        <fullName evidence="5">RxLR effector protein</fullName>
    </recommendedName>
</protein>
<dbReference type="AlphaFoldDB" id="V9DTM4"/>
<evidence type="ECO:0000256" key="6">
    <source>
        <dbReference type="SAM" id="MobiDB-lite"/>
    </source>
</evidence>
<dbReference type="OrthoDB" id="107511at2759"/>
<comment type="similarity">
    <text evidence="2 5">Belongs to the RxLR effector family.</text>
</comment>
<comment type="subcellular location">
    <subcellularLocation>
        <location evidence="1 5">Secreted</location>
    </subcellularLocation>
</comment>
<feature type="region of interest" description="Disordered" evidence="6">
    <location>
        <begin position="47"/>
        <end position="68"/>
    </location>
</feature>
<evidence type="ECO:0000313" key="8">
    <source>
        <dbReference type="Proteomes" id="UP000018721"/>
    </source>
</evidence>
<comment type="caution">
    <text evidence="7">The sequence shown here is derived from an EMBL/GenBank/DDBJ whole genome shotgun (WGS) entry which is preliminary data.</text>
</comment>
<feature type="compositionally biased region" description="Acidic residues" evidence="6">
    <location>
        <begin position="58"/>
        <end position="68"/>
    </location>
</feature>
<evidence type="ECO:0000313" key="7">
    <source>
        <dbReference type="EMBL" id="ETI29981.1"/>
    </source>
</evidence>
<comment type="domain">
    <text evidence="5">The RxLR-dEER motif acts to carry the protein into the host cell cytoplasm through binding to cell surface phosphatidylinositol-3-phosphate.</text>
</comment>
<gene>
    <name evidence="7" type="ORF">F443_22895</name>
</gene>
<evidence type="ECO:0000256" key="4">
    <source>
        <dbReference type="ARBA" id="ARBA00022729"/>
    </source>
</evidence>
<accession>V9DTM4</accession>
<feature type="signal peptide" evidence="5">
    <location>
        <begin position="1"/>
        <end position="18"/>
    </location>
</feature>
<dbReference type="Proteomes" id="UP000018721">
    <property type="component" value="Unassembled WGS sequence"/>
</dbReference>
<proteinExistence type="inferred from homology"/>
<evidence type="ECO:0000256" key="3">
    <source>
        <dbReference type="ARBA" id="ARBA00022525"/>
    </source>
</evidence>
<name>V9DTM4_PHYNI</name>
<dbReference type="Pfam" id="PF16810">
    <property type="entry name" value="RXLR"/>
    <property type="match status" value="1"/>
</dbReference>
<keyword evidence="4 5" id="KW-0732">Signal</keyword>
<comment type="function">
    <text evidence="5">Effector that suppresses plant defense responses during pathogen infection.</text>
</comment>
<dbReference type="InterPro" id="IPR031825">
    <property type="entry name" value="RXLR"/>
</dbReference>
<dbReference type="EMBL" id="ANIZ01004600">
    <property type="protein sequence ID" value="ETI29981.1"/>
    <property type="molecule type" value="Genomic_DNA"/>
</dbReference>
<keyword evidence="8" id="KW-1185">Reference proteome</keyword>
<evidence type="ECO:0000256" key="2">
    <source>
        <dbReference type="ARBA" id="ARBA00010400"/>
    </source>
</evidence>
<feature type="chain" id="PRO_5028521039" description="RxLR effector protein" evidence="5">
    <location>
        <begin position="19"/>
        <end position="145"/>
    </location>
</feature>
<evidence type="ECO:0000256" key="1">
    <source>
        <dbReference type="ARBA" id="ARBA00004613"/>
    </source>
</evidence>
<dbReference type="HOGENOM" id="CLU_1790735_0_0_1"/>
<evidence type="ECO:0000256" key="5">
    <source>
        <dbReference type="RuleBase" id="RU367124"/>
    </source>
</evidence>
<feature type="compositionally biased region" description="Basic and acidic residues" evidence="6">
    <location>
        <begin position="47"/>
        <end position="57"/>
    </location>
</feature>